<proteinExistence type="predicted"/>
<dbReference type="VEuPathDB" id="FungiDB:FPRO_13020"/>
<comment type="caution">
    <text evidence="2">The sequence shown here is derived from an EMBL/GenBank/DDBJ whole genome shotgun (WGS) entry which is preliminary data.</text>
</comment>
<dbReference type="GeneID" id="42057884"/>
<dbReference type="RefSeq" id="XP_031088943.1">
    <property type="nucleotide sequence ID" value="XM_031223600.1"/>
</dbReference>
<sequence>MAVVFEDQGVSLPGRQHFANGLICLWIMPRQVDETRYVSVIPNNYLKLSPGPTVETMISVTAEDKAFQNRVENPQRTPTKWVNFQEQDSNLESRTQKRRARELSGGGSEGETNYYSTS</sequence>
<reference evidence="3" key="1">
    <citation type="journal article" date="2016" name="Genome Biol. Evol.">
        <title>Comparative 'omics' of the Fusarium fujikuroi species complex highlights differences in genetic potential and metabolite synthesis.</title>
        <authorList>
            <person name="Niehaus E.-M."/>
            <person name="Muensterkoetter M."/>
            <person name="Proctor R.H."/>
            <person name="Brown D.W."/>
            <person name="Sharon A."/>
            <person name="Idan Y."/>
            <person name="Oren-Young L."/>
            <person name="Sieber C.M."/>
            <person name="Novak O."/>
            <person name="Pencik A."/>
            <person name="Tarkowska D."/>
            <person name="Hromadova K."/>
            <person name="Freeman S."/>
            <person name="Maymon M."/>
            <person name="Elazar M."/>
            <person name="Youssef S.A."/>
            <person name="El-Shabrawy E.S.M."/>
            <person name="Shalaby A.B.A."/>
            <person name="Houterman P."/>
            <person name="Brock N.L."/>
            <person name="Burkhardt I."/>
            <person name="Tsavkelova E.A."/>
            <person name="Dickschat J.S."/>
            <person name="Galuszka P."/>
            <person name="Gueldener U."/>
            <person name="Tudzynski B."/>
        </authorList>
    </citation>
    <scope>NUCLEOTIDE SEQUENCE [LARGE SCALE GENOMIC DNA]</scope>
    <source>
        <strain evidence="3">ET1</strain>
    </source>
</reference>
<dbReference type="EMBL" id="FJOF01000013">
    <property type="protein sequence ID" value="CZR48410.1"/>
    <property type="molecule type" value="Genomic_DNA"/>
</dbReference>
<accession>A0A1L7W716</accession>
<gene>
    <name evidence="2" type="ORF">FPRO_13020</name>
</gene>
<dbReference type="AlphaFoldDB" id="A0A1L7W716"/>
<evidence type="ECO:0000313" key="3">
    <source>
        <dbReference type="Proteomes" id="UP000183971"/>
    </source>
</evidence>
<feature type="region of interest" description="Disordered" evidence="1">
    <location>
        <begin position="69"/>
        <end position="118"/>
    </location>
</feature>
<name>A0A1L7W716_FUSPR</name>
<feature type="compositionally biased region" description="Polar residues" evidence="1">
    <location>
        <begin position="70"/>
        <end position="93"/>
    </location>
</feature>
<evidence type="ECO:0000313" key="2">
    <source>
        <dbReference type="EMBL" id="CZR48410.1"/>
    </source>
</evidence>
<organism evidence="2 3">
    <name type="scientific">Fusarium proliferatum (strain ET1)</name>
    <name type="common">Orchid endophyte fungus</name>
    <dbReference type="NCBI Taxonomy" id="1227346"/>
    <lineage>
        <taxon>Eukaryota</taxon>
        <taxon>Fungi</taxon>
        <taxon>Dikarya</taxon>
        <taxon>Ascomycota</taxon>
        <taxon>Pezizomycotina</taxon>
        <taxon>Sordariomycetes</taxon>
        <taxon>Hypocreomycetidae</taxon>
        <taxon>Hypocreales</taxon>
        <taxon>Nectriaceae</taxon>
        <taxon>Fusarium</taxon>
        <taxon>Fusarium fujikuroi species complex</taxon>
    </lineage>
</organism>
<evidence type="ECO:0000256" key="1">
    <source>
        <dbReference type="SAM" id="MobiDB-lite"/>
    </source>
</evidence>
<protein>
    <submittedName>
        <fullName evidence="2">Uncharacterized protein</fullName>
    </submittedName>
</protein>
<dbReference type="Proteomes" id="UP000183971">
    <property type="component" value="Unassembled WGS sequence"/>
</dbReference>
<keyword evidence="3" id="KW-1185">Reference proteome</keyword>